<protein>
    <submittedName>
        <fullName evidence="1">Uncharacterized protein</fullName>
    </submittedName>
</protein>
<organism evidence="1 2">
    <name type="scientific">Candidatus Syntrophosphaera thermopropionivorans</name>
    <dbReference type="NCBI Taxonomy" id="2593015"/>
    <lineage>
        <taxon>Bacteria</taxon>
        <taxon>Pseudomonadati</taxon>
        <taxon>Candidatus Cloacimonadota</taxon>
        <taxon>Candidatus Cloacimonadia</taxon>
        <taxon>Candidatus Cloacimonadales</taxon>
        <taxon>Candidatus Cloacimonadaceae</taxon>
        <taxon>Candidatus Syntrophosphaera</taxon>
    </lineage>
</organism>
<comment type="caution">
    <text evidence="1">The sequence shown here is derived from an EMBL/GenBank/DDBJ whole genome shotgun (WGS) entry which is preliminary data.</text>
</comment>
<accession>A0AC61QIY8</accession>
<keyword evidence="2" id="KW-1185">Reference proteome</keyword>
<dbReference type="EMBL" id="SMOG01000011">
    <property type="protein sequence ID" value="TDF72950.1"/>
    <property type="molecule type" value="Genomic_DNA"/>
</dbReference>
<reference evidence="1" key="1">
    <citation type="submission" date="2019-03" db="EMBL/GenBank/DDBJ databases">
        <title>Candidatus Syntrophosphaera thermopropionivorans: a novel player in syntrophic propionate oxidation during anaerobic digestion.</title>
        <authorList>
            <person name="Dyksma S."/>
        </authorList>
    </citation>
    <scope>NUCLEOTIDE SEQUENCE</scope>
    <source>
        <strain evidence="1">W5</strain>
    </source>
</reference>
<evidence type="ECO:0000313" key="2">
    <source>
        <dbReference type="Proteomes" id="UP000294588"/>
    </source>
</evidence>
<gene>
    <name evidence="1" type="ORF">E0946_04395</name>
</gene>
<name>A0AC61QIY8_9BACT</name>
<evidence type="ECO:0000313" key="1">
    <source>
        <dbReference type="EMBL" id="TDF72950.1"/>
    </source>
</evidence>
<dbReference type="Proteomes" id="UP000294588">
    <property type="component" value="Unassembled WGS sequence"/>
</dbReference>
<sequence length="368" mass="40415">MKKVLLILVPLLVVSLLAAIDFEFDGENRTRGALYNSANEKDGSHIDNRTLLGINALYRPNLSMRATLQFGDVVWGGSGGSIPASVPINAYELYLNYRFRNTNFRIGQQYWKDNMSLILDDTFSGIMVSNDNLAGFKTEVGWIKALEKNRFDSDDYNYLLLNMQKRATIPWGLYASLGWDADYVNTNKDYTHITLMPYLSYDSGALTCNANVFMGLHFVEDADTEVGIGAAVKADANVGPVVVSGDVLFATENGIAVLSPYYQNGLYIYGININNDALNLYWNNPYSWNNDTMLSLVGKVKGDITRNVSAFGAAGIVIDNGFEINGGVEFKLIPNVLSLTGYAALGIGTDDGPTNYAIGTTLKMNLKD</sequence>
<proteinExistence type="predicted"/>